<comment type="caution">
    <text evidence="4">The sequence shown here is derived from an EMBL/GenBank/DDBJ whole genome shotgun (WGS) entry which is preliminary data.</text>
</comment>
<dbReference type="Proteomes" id="UP001596241">
    <property type="component" value="Unassembled WGS sequence"/>
</dbReference>
<dbReference type="SUPFAM" id="SSF53850">
    <property type="entry name" value="Periplasmic binding protein-like II"/>
    <property type="match status" value="1"/>
</dbReference>
<evidence type="ECO:0000256" key="1">
    <source>
        <dbReference type="ARBA" id="ARBA00022729"/>
    </source>
</evidence>
<name>A0ABW1FRJ4_9ACTN</name>
<protein>
    <submittedName>
        <fullName evidence="4">ABC transporter substrate-binding protein</fullName>
    </submittedName>
</protein>
<feature type="domain" description="Solute-binding protein family 3/N-terminal" evidence="3">
    <location>
        <begin position="86"/>
        <end position="319"/>
    </location>
</feature>
<dbReference type="EMBL" id="JBHSPW010000015">
    <property type="protein sequence ID" value="MFC5896562.1"/>
    <property type="molecule type" value="Genomic_DNA"/>
</dbReference>
<dbReference type="PANTHER" id="PTHR35936">
    <property type="entry name" value="MEMBRANE-BOUND LYTIC MUREIN TRANSGLYCOSYLASE F"/>
    <property type="match status" value="1"/>
</dbReference>
<proteinExistence type="predicted"/>
<dbReference type="SMART" id="SM00062">
    <property type="entry name" value="PBPb"/>
    <property type="match status" value="1"/>
</dbReference>
<evidence type="ECO:0000259" key="3">
    <source>
        <dbReference type="SMART" id="SM00062"/>
    </source>
</evidence>
<dbReference type="PANTHER" id="PTHR35936:SF17">
    <property type="entry name" value="ARGININE-BINDING EXTRACELLULAR PROTEIN ARTP"/>
    <property type="match status" value="1"/>
</dbReference>
<dbReference type="Pfam" id="PF00497">
    <property type="entry name" value="SBP_bac_3"/>
    <property type="match status" value="1"/>
</dbReference>
<dbReference type="Gene3D" id="3.40.190.10">
    <property type="entry name" value="Periplasmic binding protein-like II"/>
    <property type="match status" value="2"/>
</dbReference>
<organism evidence="4 5">
    <name type="scientific">Streptomyces ramulosus</name>
    <dbReference type="NCBI Taxonomy" id="47762"/>
    <lineage>
        <taxon>Bacteria</taxon>
        <taxon>Bacillati</taxon>
        <taxon>Actinomycetota</taxon>
        <taxon>Actinomycetes</taxon>
        <taxon>Kitasatosporales</taxon>
        <taxon>Streptomycetaceae</taxon>
        <taxon>Streptomyces</taxon>
    </lineage>
</organism>
<evidence type="ECO:0000313" key="4">
    <source>
        <dbReference type="EMBL" id="MFC5896562.1"/>
    </source>
</evidence>
<keyword evidence="5" id="KW-1185">Reference proteome</keyword>
<dbReference type="PROSITE" id="PS51318">
    <property type="entry name" value="TAT"/>
    <property type="match status" value="1"/>
</dbReference>
<feature type="signal peptide" evidence="2">
    <location>
        <begin position="1"/>
        <end position="34"/>
    </location>
</feature>
<dbReference type="InterPro" id="IPR006311">
    <property type="entry name" value="TAT_signal"/>
</dbReference>
<dbReference type="CDD" id="cd01004">
    <property type="entry name" value="PBP2_MidA_like"/>
    <property type="match status" value="1"/>
</dbReference>
<accession>A0ABW1FRJ4</accession>
<dbReference type="RefSeq" id="WP_386461264.1">
    <property type="nucleotide sequence ID" value="NZ_BAAAWG010000025.1"/>
</dbReference>
<sequence>MPGPRESAPRSPAVNRRRALTAVLALAAGPALLAACGSGAAVEDTAPVGAADGPKINIGPDQHRVRAAKNAKAAALLPARVRATGELRVGVAAESSPPLTFYATDDRTLIGVETDLATLVADALGLRLRLEPLSWENLFVGLDSGKLDAVFSNVTVTEERKEKYDFATYRRDELAVEARKGTAWRVRGAADVAGRTIAVGTATNQEKILLEWSAENVKAGRRPVDIRYYPKTSDTYLALQSGRIDAYFGPNPSVVYHVNTAGRTQSIGRFSGGGDAVQGKIAATTKKGSGLVGAYAAALRAVIADGSYRTVLDRWGLGAEALTTSQINPPGLPRTH</sequence>
<dbReference type="InterPro" id="IPR001638">
    <property type="entry name" value="Solute-binding_3/MltF_N"/>
</dbReference>
<keyword evidence="1 2" id="KW-0732">Signal</keyword>
<reference evidence="5" key="1">
    <citation type="journal article" date="2019" name="Int. J. Syst. Evol. Microbiol.">
        <title>The Global Catalogue of Microorganisms (GCM) 10K type strain sequencing project: providing services to taxonomists for standard genome sequencing and annotation.</title>
        <authorList>
            <consortium name="The Broad Institute Genomics Platform"/>
            <consortium name="The Broad Institute Genome Sequencing Center for Infectious Disease"/>
            <person name="Wu L."/>
            <person name="Ma J."/>
        </authorList>
    </citation>
    <scope>NUCLEOTIDE SEQUENCE [LARGE SCALE GENOMIC DNA]</scope>
    <source>
        <strain evidence="5">CGMCC 1.15809</strain>
    </source>
</reference>
<gene>
    <name evidence="4" type="ORF">ACFP3M_27565</name>
</gene>
<feature type="chain" id="PRO_5046832337" evidence="2">
    <location>
        <begin position="35"/>
        <end position="336"/>
    </location>
</feature>
<evidence type="ECO:0000256" key="2">
    <source>
        <dbReference type="SAM" id="SignalP"/>
    </source>
</evidence>
<evidence type="ECO:0000313" key="5">
    <source>
        <dbReference type="Proteomes" id="UP001596241"/>
    </source>
</evidence>